<dbReference type="EMBL" id="KE504131">
    <property type="protein sequence ID" value="EPT03202.1"/>
    <property type="molecule type" value="Genomic_DNA"/>
</dbReference>
<dbReference type="OrthoDB" id="3271284at2759"/>
<feature type="region of interest" description="Disordered" evidence="2">
    <location>
        <begin position="244"/>
        <end position="293"/>
    </location>
</feature>
<evidence type="ECO:0000313" key="4">
    <source>
        <dbReference type="Proteomes" id="UP000015241"/>
    </source>
</evidence>
<feature type="coiled-coil region" evidence="1">
    <location>
        <begin position="68"/>
        <end position="102"/>
    </location>
</feature>
<dbReference type="STRING" id="743788.S8EE19"/>
<dbReference type="InParanoid" id="S8EE19"/>
<feature type="compositionally biased region" description="Polar residues" evidence="2">
    <location>
        <begin position="257"/>
        <end position="266"/>
    </location>
</feature>
<evidence type="ECO:0000256" key="2">
    <source>
        <dbReference type="SAM" id="MobiDB-lite"/>
    </source>
</evidence>
<evidence type="ECO:0000313" key="3">
    <source>
        <dbReference type="EMBL" id="EPT03202.1"/>
    </source>
</evidence>
<dbReference type="eggNOG" id="ENOG502SJRG">
    <property type="taxonomic scope" value="Eukaryota"/>
</dbReference>
<keyword evidence="1" id="KW-0175">Coiled coil</keyword>
<sequence>MLLGTLSSMADGSEPCEPSAATRISEELSEVTDALDQIAEELHDVTTQVGQVNHLRDVHSSSALIMALHKLNRSLKKHLTEGQRLREQLETLEAERDEAWKQAQEVAQDFDDLAERTVELPATTSKDVTPSRRSSRVFLARKNSARRAQNGLRPGHRRSQRSSVSSAQPNSSLTPSSALWSASSKDIPPVPPVPPRSTLGIVTDLPSGRTAMSCSATPSSEFKAMTEAQKELCDMLGISLDDLKRSSRPSRRQSMSDVLNASNLLSPSRIRRNSESRVASPRPSPGLQSPSFA</sequence>
<name>S8EE19_FOMSC</name>
<protein>
    <submittedName>
        <fullName evidence="3">Uncharacterized protein</fullName>
    </submittedName>
</protein>
<reference evidence="3 4" key="1">
    <citation type="journal article" date="2012" name="Science">
        <title>The Paleozoic origin of enzymatic lignin decomposition reconstructed from 31 fungal genomes.</title>
        <authorList>
            <person name="Floudas D."/>
            <person name="Binder M."/>
            <person name="Riley R."/>
            <person name="Barry K."/>
            <person name="Blanchette R.A."/>
            <person name="Henrissat B."/>
            <person name="Martinez A.T."/>
            <person name="Otillar R."/>
            <person name="Spatafora J.W."/>
            <person name="Yadav J.S."/>
            <person name="Aerts A."/>
            <person name="Benoit I."/>
            <person name="Boyd A."/>
            <person name="Carlson A."/>
            <person name="Copeland A."/>
            <person name="Coutinho P.M."/>
            <person name="de Vries R.P."/>
            <person name="Ferreira P."/>
            <person name="Findley K."/>
            <person name="Foster B."/>
            <person name="Gaskell J."/>
            <person name="Glotzer D."/>
            <person name="Gorecki P."/>
            <person name="Heitman J."/>
            <person name="Hesse C."/>
            <person name="Hori C."/>
            <person name="Igarashi K."/>
            <person name="Jurgens J.A."/>
            <person name="Kallen N."/>
            <person name="Kersten P."/>
            <person name="Kohler A."/>
            <person name="Kuees U."/>
            <person name="Kumar T.K.A."/>
            <person name="Kuo A."/>
            <person name="LaButti K."/>
            <person name="Larrondo L.F."/>
            <person name="Lindquist E."/>
            <person name="Ling A."/>
            <person name="Lombard V."/>
            <person name="Lucas S."/>
            <person name="Lundell T."/>
            <person name="Martin R."/>
            <person name="McLaughlin D.J."/>
            <person name="Morgenstern I."/>
            <person name="Morin E."/>
            <person name="Murat C."/>
            <person name="Nagy L.G."/>
            <person name="Nolan M."/>
            <person name="Ohm R.A."/>
            <person name="Patyshakuliyeva A."/>
            <person name="Rokas A."/>
            <person name="Ruiz-Duenas F.J."/>
            <person name="Sabat G."/>
            <person name="Salamov A."/>
            <person name="Samejima M."/>
            <person name="Schmutz J."/>
            <person name="Slot J.C."/>
            <person name="St John F."/>
            <person name="Stenlid J."/>
            <person name="Sun H."/>
            <person name="Sun S."/>
            <person name="Syed K."/>
            <person name="Tsang A."/>
            <person name="Wiebenga A."/>
            <person name="Young D."/>
            <person name="Pisabarro A."/>
            <person name="Eastwood D.C."/>
            <person name="Martin F."/>
            <person name="Cullen D."/>
            <person name="Grigoriev I.V."/>
            <person name="Hibbett D.S."/>
        </authorList>
    </citation>
    <scope>NUCLEOTIDE SEQUENCE</scope>
    <source>
        <strain evidence="4">FP-58527</strain>
    </source>
</reference>
<feature type="compositionally biased region" description="Low complexity" evidence="2">
    <location>
        <begin position="161"/>
        <end position="172"/>
    </location>
</feature>
<feature type="region of interest" description="Disordered" evidence="2">
    <location>
        <begin position="143"/>
        <end position="218"/>
    </location>
</feature>
<dbReference type="Proteomes" id="UP000015241">
    <property type="component" value="Unassembled WGS sequence"/>
</dbReference>
<dbReference type="HOGENOM" id="CLU_070858_0_0_1"/>
<evidence type="ECO:0000256" key="1">
    <source>
        <dbReference type="SAM" id="Coils"/>
    </source>
</evidence>
<proteinExistence type="predicted"/>
<dbReference type="AlphaFoldDB" id="S8EE19"/>
<organism evidence="3 4">
    <name type="scientific">Fomitopsis schrenkii</name>
    <name type="common">Brown rot fungus</name>
    <dbReference type="NCBI Taxonomy" id="2126942"/>
    <lineage>
        <taxon>Eukaryota</taxon>
        <taxon>Fungi</taxon>
        <taxon>Dikarya</taxon>
        <taxon>Basidiomycota</taxon>
        <taxon>Agaricomycotina</taxon>
        <taxon>Agaricomycetes</taxon>
        <taxon>Polyporales</taxon>
        <taxon>Fomitopsis</taxon>
    </lineage>
</organism>
<accession>S8EE19</accession>
<feature type="compositionally biased region" description="Polar residues" evidence="2">
    <location>
        <begin position="173"/>
        <end position="184"/>
    </location>
</feature>
<keyword evidence="4" id="KW-1185">Reference proteome</keyword>
<gene>
    <name evidence="3" type="ORF">FOMPIDRAFT_1142730</name>
</gene>